<feature type="region of interest" description="Disordered" evidence="1">
    <location>
        <begin position="1264"/>
        <end position="1310"/>
    </location>
</feature>
<keyword evidence="2" id="KW-1185">Reference proteome</keyword>
<feature type="compositionally biased region" description="Basic and acidic residues" evidence="1">
    <location>
        <begin position="1485"/>
        <end position="1502"/>
    </location>
</feature>
<feature type="region of interest" description="Disordered" evidence="1">
    <location>
        <begin position="640"/>
        <end position="715"/>
    </location>
</feature>
<feature type="compositionally biased region" description="Polar residues" evidence="1">
    <location>
        <begin position="1031"/>
        <end position="1056"/>
    </location>
</feature>
<feature type="compositionally biased region" description="Polar residues" evidence="1">
    <location>
        <begin position="1080"/>
        <end position="1090"/>
    </location>
</feature>
<name>A0A6J2TJK6_DROLE</name>
<feature type="compositionally biased region" description="Basic and acidic residues" evidence="1">
    <location>
        <begin position="1114"/>
        <end position="1130"/>
    </location>
</feature>
<feature type="compositionally biased region" description="Basic and acidic residues" evidence="1">
    <location>
        <begin position="706"/>
        <end position="715"/>
    </location>
</feature>
<proteinExistence type="predicted"/>
<feature type="compositionally biased region" description="Polar residues" evidence="1">
    <location>
        <begin position="1208"/>
        <end position="1217"/>
    </location>
</feature>
<feature type="compositionally biased region" description="Basic and acidic residues" evidence="1">
    <location>
        <begin position="1015"/>
        <end position="1030"/>
    </location>
</feature>
<organism evidence="2 3">
    <name type="scientific">Drosophila lebanonensis</name>
    <name type="common">Fruit fly</name>
    <name type="synonym">Scaptodrosophila lebanonensis</name>
    <dbReference type="NCBI Taxonomy" id="7225"/>
    <lineage>
        <taxon>Eukaryota</taxon>
        <taxon>Metazoa</taxon>
        <taxon>Ecdysozoa</taxon>
        <taxon>Arthropoda</taxon>
        <taxon>Hexapoda</taxon>
        <taxon>Insecta</taxon>
        <taxon>Pterygota</taxon>
        <taxon>Neoptera</taxon>
        <taxon>Endopterygota</taxon>
        <taxon>Diptera</taxon>
        <taxon>Brachycera</taxon>
        <taxon>Muscomorpha</taxon>
        <taxon>Ephydroidea</taxon>
        <taxon>Drosophilidae</taxon>
        <taxon>Scaptodrosophila</taxon>
    </lineage>
</organism>
<feature type="compositionally biased region" description="Polar residues" evidence="1">
    <location>
        <begin position="996"/>
        <end position="1007"/>
    </location>
</feature>
<dbReference type="Proteomes" id="UP000504634">
    <property type="component" value="Unplaced"/>
</dbReference>
<evidence type="ECO:0000256" key="1">
    <source>
        <dbReference type="SAM" id="MobiDB-lite"/>
    </source>
</evidence>
<feature type="compositionally biased region" description="Basic and acidic residues" evidence="1">
    <location>
        <begin position="1057"/>
        <end position="1066"/>
    </location>
</feature>
<feature type="compositionally biased region" description="Basic and acidic residues" evidence="1">
    <location>
        <begin position="1091"/>
        <end position="1107"/>
    </location>
</feature>
<feature type="compositionally biased region" description="Basic and acidic residues" evidence="1">
    <location>
        <begin position="977"/>
        <end position="989"/>
    </location>
</feature>
<feature type="region of interest" description="Disordered" evidence="1">
    <location>
        <begin position="170"/>
        <end position="189"/>
    </location>
</feature>
<feature type="compositionally biased region" description="Polar residues" evidence="1">
    <location>
        <begin position="936"/>
        <end position="956"/>
    </location>
</feature>
<feature type="compositionally biased region" description="Basic and acidic residues" evidence="1">
    <location>
        <begin position="1154"/>
        <end position="1168"/>
    </location>
</feature>
<dbReference type="RefSeq" id="XP_030376194.1">
    <property type="nucleotide sequence ID" value="XM_030520334.1"/>
</dbReference>
<feature type="region of interest" description="Disordered" evidence="1">
    <location>
        <begin position="727"/>
        <end position="804"/>
    </location>
</feature>
<feature type="region of interest" description="Disordered" evidence="1">
    <location>
        <begin position="1481"/>
        <end position="1506"/>
    </location>
</feature>
<feature type="compositionally biased region" description="Basic and acidic residues" evidence="1">
    <location>
        <begin position="663"/>
        <end position="681"/>
    </location>
</feature>
<feature type="region of interest" description="Disordered" evidence="1">
    <location>
        <begin position="364"/>
        <end position="417"/>
    </location>
</feature>
<feature type="compositionally biased region" description="Basic and acidic residues" evidence="1">
    <location>
        <begin position="828"/>
        <end position="851"/>
    </location>
</feature>
<evidence type="ECO:0000313" key="2">
    <source>
        <dbReference type="Proteomes" id="UP000504634"/>
    </source>
</evidence>
<gene>
    <name evidence="3" type="primary">LOC115625311</name>
</gene>
<protein>
    <submittedName>
        <fullName evidence="3">Uncharacterized protein LOC115625311</fullName>
    </submittedName>
</protein>
<feature type="compositionally biased region" description="Basic and acidic residues" evidence="1">
    <location>
        <begin position="170"/>
        <end position="181"/>
    </location>
</feature>
<feature type="compositionally biased region" description="Polar residues" evidence="1">
    <location>
        <begin position="775"/>
        <end position="784"/>
    </location>
</feature>
<dbReference type="OrthoDB" id="7868542at2759"/>
<sequence>MLKQTKSAKLQSQTQIPKCVRVCLGAQDCAGIPPPPQPPIIPPSEPEKELQQVLHKLVKRLKLKTPLRNAMYLRKWKYQRVSPEFLTLLLEHQVGALPRRYLLREPNFSYYKYDGALKFRHMRVGIDTAAPLQFPCCHAQCPRVGHTSEEINDMKLHEFGCCVPLEKPIEEPKPKEPRRSVDNGPESYEYDKGMLMQTKRDLTDEQKQRLNYIYEENEYRANENAGEDPENRLHLIYRVQENYEDNKLLDAEIKAEENKNKLHVIYQPSELEPEPREEEKAAKPKLHVIYEPSRKIPEPRKTPETKIIPAAEDKTDYCPQPKPVKSQLQPHERWICPKIKAGKKRDPRYLYYENTPFYQVLKNNSYLKETRTPRRRSRSRSRHEGKGKSTPVRTAPMELKSDEQLTPKTSEHIVRAKSKKPTHGFYDVLRCHRKVFVHGSERPDVLDDTDIEARGRSTSECSGFRSYVKRSEKDLIEHYYRTHCHLVTKDAYKVKKRKKPKPYCYLWSTVDDDIRLAEKERLAELACRRRKMNQRLNRRPYCYLWSDVEPDIKANTKQMLEERGAEDRAKALHRKKMRLRSCFLWSRNEEREAEKERQRIDRATRLRLERWRRKKAEESGTSIEEKLDHPQQRMCYLWSTPDKDHENKPLPQFAANPNQRQSAPERHSSSSEDSETKKSKLEPYYLWSNPGDESLKERRKRKPAKTGKEVKQKEVVKCVRSVRIDESPAKKEYDNSLPCARFTSPESTSEPETTEKRYEISEQDTCCKRLAPNGEGNQERQNWSRPVERRSQFGPIPSRSNGTILKTPNIFSQLIIGKTKSLSIRQNDGSDRKADWSFPMDHDEEKADKNKKFMWSAPVQENTHLESKMSATSSHQISRRESKTSQKKKRWSQFTNFSRRESRASKKDNQSETVSKRDSMVSQITFRSEDSDELESNSAKKSAPSENTTNPESTVAKTVYSEPAAKRESMVAKKKADKADKAAKRDSIFTRKRTYSENTANPESTVAKTVYSEPAAKKKADKAAKRESTFTRKSTYSESTGNRDSTVSQISIYSENSAKRDSHDTNKNQQKSKSPRLSREASTTSMATHSTNEDHKKDQLPVHELAKPLRKHHKVEEPPHQDYKEEDRWHQVWASKEPPVDWEEHRPQRKHTVIQKENKPVQKKREVHMWSAPIEPSNFEEMNKKMKCTSPDRDCDSTKCSLRHYGPTPTQHRTNSYLKKRPPSKFHSHCSQAHQGAQPAPQKRHTSAPFIKSRYRTLSKERLPSKYHHHCSSTEKLTTPKPRRRLVARRSSVSSSGFVTPPTEPLSTPCLDAERRETNAQREWEKRYEEKKKAKQAGLLPVSKRGNDWLFTSRAIRSNESLRKKSKDPGMFVRRSTIFPIDKKKKDKKNHWFFVEESKNRDRRRRQDWLVVRPSGMDPDEYLDQDESHKINTLYLQKSEKPSSSESEDSCGCFEEGCTKCSSLPAPEPVYVNCQVSQASRTRSRGIDEHNSFGDGDSERSADSGNYVRSRYRAGLEDTRKRSGILKTHSFADSLAHQQVPTKRVHYRADTKKPDLHCHAFCF</sequence>
<feature type="region of interest" description="Disordered" evidence="1">
    <location>
        <begin position="818"/>
        <end position="1249"/>
    </location>
</feature>
<feature type="compositionally biased region" description="Basic and acidic residues" evidence="1">
    <location>
        <begin position="898"/>
        <end position="919"/>
    </location>
</feature>
<feature type="compositionally biased region" description="Basic and acidic residues" evidence="1">
    <location>
        <begin position="399"/>
        <end position="414"/>
    </location>
</feature>
<evidence type="ECO:0000313" key="3">
    <source>
        <dbReference type="RefSeq" id="XP_030376194.1"/>
    </source>
</evidence>
<dbReference type="GeneID" id="115625311"/>
<accession>A0A6J2TJK6</accession>
<feature type="compositionally biased region" description="Basic residues" evidence="1">
    <location>
        <begin position="1218"/>
        <end position="1228"/>
    </location>
</feature>
<reference evidence="3" key="1">
    <citation type="submission" date="2025-08" db="UniProtKB">
        <authorList>
            <consortium name="RefSeq"/>
        </authorList>
    </citation>
    <scope>IDENTIFICATION</scope>
    <source>
        <strain evidence="3">11010-0011.00</strain>
        <tissue evidence="3">Whole body</tissue>
    </source>
</reference>